<dbReference type="EMBL" id="CP003865">
    <property type="protein sequence ID" value="AFT90418.1"/>
    <property type="molecule type" value="Genomic_DNA"/>
</dbReference>
<protein>
    <submittedName>
        <fullName evidence="1">Uncharacterized protein</fullName>
    </submittedName>
</protein>
<keyword evidence="1" id="KW-0614">Plasmid</keyword>
<name>K0E1T2_9BURK</name>
<evidence type="ECO:0000313" key="2">
    <source>
        <dbReference type="Proteomes" id="UP000010105"/>
    </source>
</evidence>
<reference evidence="1 2" key="1">
    <citation type="journal article" date="2012" name="J. Bacteriol.">
        <title>Complete Genome Sequence of Burkholderia phenoliruptrix BR3459a (CLA1), a Heat-Tolerant, Nitrogen-Fixing Symbiont of Mimosa flocculosa.</title>
        <authorList>
            <person name="de Oliveira Cunha C."/>
            <person name="Goda Zuleta L.F."/>
            <person name="Paula de Almeida L.G."/>
            <person name="Prioli Ciapina L."/>
            <person name="Lustrino Borges W."/>
            <person name="Pitard R.M."/>
            <person name="Baldani J.I."/>
            <person name="Straliotto R."/>
            <person name="de Faria S.M."/>
            <person name="Hungria M."/>
            <person name="Sousa Cavada B."/>
            <person name="Mercante F.M."/>
            <person name="Ribeiro de Vasconcelos A.T."/>
        </authorList>
    </citation>
    <scope>NUCLEOTIDE SEQUENCE [LARGE SCALE GENOMIC DNA]</scope>
    <source>
        <strain evidence="1 2">BR3459a</strain>
        <plasmid evidence="1 2">pSYMBR3459</plasmid>
    </source>
</reference>
<accession>K0E1T2</accession>
<geneLocation type="plasmid" evidence="1 2">
    <name>pSYMBR3459</name>
</geneLocation>
<dbReference type="Proteomes" id="UP000010105">
    <property type="component" value="Plasmid pSYMBR3459"/>
</dbReference>
<gene>
    <name evidence="1" type="ORF">BUPH_08395</name>
</gene>
<dbReference type="HOGENOM" id="CLU_1988444_0_0_4"/>
<organism evidence="1 2">
    <name type="scientific">Paraburkholderia phenoliruptrix BR3459a</name>
    <dbReference type="NCBI Taxonomy" id="1229205"/>
    <lineage>
        <taxon>Bacteria</taxon>
        <taxon>Pseudomonadati</taxon>
        <taxon>Pseudomonadota</taxon>
        <taxon>Betaproteobacteria</taxon>
        <taxon>Burkholderiales</taxon>
        <taxon>Burkholderiaceae</taxon>
        <taxon>Paraburkholderia</taxon>
    </lineage>
</organism>
<proteinExistence type="predicted"/>
<evidence type="ECO:0000313" key="1">
    <source>
        <dbReference type="EMBL" id="AFT90418.1"/>
    </source>
</evidence>
<dbReference type="AlphaFoldDB" id="K0E1T2"/>
<dbReference type="eggNOG" id="COG5001">
    <property type="taxonomic scope" value="Bacteria"/>
</dbReference>
<sequence>MLEINELRPDDFLAVRFGLLTPAWTVTSDSDSVQLADADGCRCAAVPVDPNSISQIRKLHDGVGCVVCNVNISGKSLTLYLYGKRVCEHTWQGVAASHRNFALEHEVVQLAQPRVHRKVVNIRDA</sequence>
<dbReference type="KEGG" id="bpx:BUPH_08395"/>
<dbReference type="PATRIC" id="fig|1229205.11.peg.7173"/>